<feature type="chain" id="PRO_5047062763" evidence="1">
    <location>
        <begin position="22"/>
        <end position="53"/>
    </location>
</feature>
<keyword evidence="3" id="KW-1185">Reference proteome</keyword>
<reference evidence="2 3" key="1">
    <citation type="submission" date="2023-03" db="EMBL/GenBank/DDBJ databases">
        <title>Bacillus Genome Sequencing.</title>
        <authorList>
            <person name="Dunlap C."/>
        </authorList>
    </citation>
    <scope>NUCLEOTIDE SEQUENCE [LARGE SCALE GENOMIC DNA]</scope>
    <source>
        <strain evidence="2 3">B-4107</strain>
    </source>
</reference>
<dbReference type="Proteomes" id="UP001341820">
    <property type="component" value="Unassembled WGS sequence"/>
</dbReference>
<dbReference type="EMBL" id="JAROAS010000065">
    <property type="protein sequence ID" value="MED4130354.1"/>
    <property type="molecule type" value="Genomic_DNA"/>
</dbReference>
<dbReference type="RefSeq" id="WP_176463690.1">
    <property type="nucleotide sequence ID" value="NZ_JAROAS010000065.1"/>
</dbReference>
<gene>
    <name evidence="2" type="ORF">P5F74_19780</name>
</gene>
<accession>A0ABU6NRY3</accession>
<name>A0ABU6NRY3_9BACI</name>
<evidence type="ECO:0000313" key="2">
    <source>
        <dbReference type="EMBL" id="MED4130354.1"/>
    </source>
</evidence>
<sequence>MKKKTSMLAAMLIMVSFTFTSGDTEASDLSQENGYKGIVDQFLTTSKHENGYD</sequence>
<evidence type="ECO:0000313" key="3">
    <source>
        <dbReference type="Proteomes" id="UP001341820"/>
    </source>
</evidence>
<organism evidence="2 3">
    <name type="scientific">Shouchella miscanthi</name>
    <dbReference type="NCBI Taxonomy" id="2598861"/>
    <lineage>
        <taxon>Bacteria</taxon>
        <taxon>Bacillati</taxon>
        <taxon>Bacillota</taxon>
        <taxon>Bacilli</taxon>
        <taxon>Bacillales</taxon>
        <taxon>Bacillaceae</taxon>
        <taxon>Shouchella</taxon>
    </lineage>
</organism>
<evidence type="ECO:0000256" key="1">
    <source>
        <dbReference type="SAM" id="SignalP"/>
    </source>
</evidence>
<protein>
    <submittedName>
        <fullName evidence="2">Uncharacterized protein</fullName>
    </submittedName>
</protein>
<comment type="caution">
    <text evidence="2">The sequence shown here is derived from an EMBL/GenBank/DDBJ whole genome shotgun (WGS) entry which is preliminary data.</text>
</comment>
<feature type="signal peptide" evidence="1">
    <location>
        <begin position="1"/>
        <end position="21"/>
    </location>
</feature>
<keyword evidence="1" id="KW-0732">Signal</keyword>
<proteinExistence type="predicted"/>